<feature type="compositionally biased region" description="Pro residues" evidence="1">
    <location>
        <begin position="91"/>
        <end position="109"/>
    </location>
</feature>
<dbReference type="InterPro" id="IPR021416">
    <property type="entry name" value="DUF3048_N"/>
</dbReference>
<dbReference type="OrthoDB" id="9779102at2"/>
<feature type="region of interest" description="Disordered" evidence="1">
    <location>
        <begin position="411"/>
        <end position="433"/>
    </location>
</feature>
<accession>E6SK90</accession>
<dbReference type="Pfam" id="PF11258">
    <property type="entry name" value="DUF3048"/>
    <property type="match status" value="1"/>
</dbReference>
<dbReference type="eggNOG" id="COG1470">
    <property type="taxonomic scope" value="Bacteria"/>
</dbReference>
<evidence type="ECO:0000313" key="5">
    <source>
        <dbReference type="Proteomes" id="UP000008915"/>
    </source>
</evidence>
<evidence type="ECO:0008006" key="6">
    <source>
        <dbReference type="Google" id="ProtNLM"/>
    </source>
</evidence>
<feature type="domain" description="DUF3048" evidence="2">
    <location>
        <begin position="112"/>
        <end position="259"/>
    </location>
</feature>
<evidence type="ECO:0000313" key="4">
    <source>
        <dbReference type="EMBL" id="ADU52248.1"/>
    </source>
</evidence>
<sequence>MPNPSPRNPAVPGSRPPRHGPGGRAVAGSRRLNDRGPDFGTSRLLPGTAPPATPARPVALRIRRALAVVMMLASAFLAACSRWAPATAPTAPSPPSPAQPGPSAPPPVINPLTGLPAPGQESLHQRPVLVSIDNHPDARPQAGLTAADLVYEIPAEGGITRLLALFVTQRPERVGPVRSSRHYFLDLALEWDALYVHAGGSPQHYERIGRTGLDDLDGVRSDPKGGGRRVFTRDGRRAMPHNLYASLPVALAAARERGWAVTAAPPPAPFRFLAEGDEPAGDPVQELVIHWPGWRQGWVRYRWTGAGFLRETAFGPHTAEETGQPLAPANLLIQFVPARRIPGDAAGRLDVDVVGQGRLLIASGGRLREGRWEKTAPDAPTRWLEAGGGPVQLVPGSTWIHLVPASTRIDVTGPAAGGDGGEGRAPAGDRDGK</sequence>
<dbReference type="InterPro" id="IPR035328">
    <property type="entry name" value="DUF3048_C"/>
</dbReference>
<dbReference type="HOGENOM" id="CLU_045984_0_0_9"/>
<protein>
    <recommendedName>
        <fullName evidence="6">DUF3048 domain-containing protein</fullName>
    </recommendedName>
</protein>
<feature type="region of interest" description="Disordered" evidence="1">
    <location>
        <begin position="85"/>
        <end position="120"/>
    </location>
</feature>
<dbReference type="STRING" id="644966.Tmar_2168"/>
<evidence type="ECO:0000259" key="2">
    <source>
        <dbReference type="Pfam" id="PF11258"/>
    </source>
</evidence>
<evidence type="ECO:0000256" key="1">
    <source>
        <dbReference type="SAM" id="MobiDB-lite"/>
    </source>
</evidence>
<dbReference type="EMBL" id="CP002344">
    <property type="protein sequence ID" value="ADU52248.1"/>
    <property type="molecule type" value="Genomic_DNA"/>
</dbReference>
<organism evidence="4 5">
    <name type="scientific">Thermaerobacter marianensis (strain ATCC 700841 / DSM 12885 / JCM 10246 / 7p75a)</name>
    <dbReference type="NCBI Taxonomy" id="644966"/>
    <lineage>
        <taxon>Bacteria</taxon>
        <taxon>Bacillati</taxon>
        <taxon>Bacillota</taxon>
        <taxon>Clostridia</taxon>
        <taxon>Eubacteriales</taxon>
        <taxon>Clostridiales Family XVII. Incertae Sedis</taxon>
        <taxon>Thermaerobacter</taxon>
    </lineage>
</organism>
<dbReference type="RefSeq" id="WP_013496548.1">
    <property type="nucleotide sequence ID" value="NC_014831.1"/>
</dbReference>
<proteinExistence type="predicted"/>
<dbReference type="AlphaFoldDB" id="E6SK90"/>
<evidence type="ECO:0000259" key="3">
    <source>
        <dbReference type="Pfam" id="PF17479"/>
    </source>
</evidence>
<dbReference type="SUPFAM" id="SSF159774">
    <property type="entry name" value="YerB-like"/>
    <property type="match status" value="1"/>
</dbReference>
<gene>
    <name evidence="4" type="ordered locus">Tmar_2168</name>
</gene>
<dbReference type="InterPro" id="IPR023158">
    <property type="entry name" value="YerB-like_sf"/>
</dbReference>
<dbReference type="Proteomes" id="UP000008915">
    <property type="component" value="Chromosome"/>
</dbReference>
<feature type="domain" description="DUF3048" evidence="3">
    <location>
        <begin position="300"/>
        <end position="400"/>
    </location>
</feature>
<dbReference type="Gene3D" id="3.50.90.10">
    <property type="entry name" value="YerB-like"/>
    <property type="match status" value="1"/>
</dbReference>
<reference evidence="4 5" key="1">
    <citation type="journal article" date="2010" name="Stand. Genomic Sci.">
        <title>Complete genome sequence of Thermaerobacter marianensis type strain (7p75a).</title>
        <authorList>
            <person name="Han C."/>
            <person name="Gu W."/>
            <person name="Zhang X."/>
            <person name="Lapidus A."/>
            <person name="Nolan M."/>
            <person name="Copeland A."/>
            <person name="Lucas S."/>
            <person name="Del Rio T.G."/>
            <person name="Tice H."/>
            <person name="Cheng J.F."/>
            <person name="Tapia R."/>
            <person name="Goodwin L."/>
            <person name="Pitluck S."/>
            <person name="Pagani I."/>
            <person name="Ivanova N."/>
            <person name="Mavromatis K."/>
            <person name="Mikhailova N."/>
            <person name="Pati A."/>
            <person name="Chen A."/>
            <person name="Palaniappan K."/>
            <person name="Land M."/>
            <person name="Hauser L."/>
            <person name="Chang Y.J."/>
            <person name="Jeffries C.D."/>
            <person name="Schneider S."/>
            <person name="Rohde M."/>
            <person name="Goker M."/>
            <person name="Pukall R."/>
            <person name="Woyke T."/>
            <person name="Bristow J."/>
            <person name="Eisen J.A."/>
            <person name="Markowitz V."/>
            <person name="Hugenholtz P."/>
            <person name="Kyrpides N.C."/>
            <person name="Klenk H.P."/>
            <person name="Detter J.C."/>
        </authorList>
    </citation>
    <scope>NUCLEOTIDE SEQUENCE [LARGE SCALE GENOMIC DNA]</scope>
    <source>
        <strain evidence="5">ATCC 700841 / DSM 12885 / JCM 10246 / 7p75a</strain>
    </source>
</reference>
<name>E6SK90_THEM7</name>
<dbReference type="KEGG" id="tmr:Tmar_2168"/>
<reference evidence="5" key="2">
    <citation type="journal article" date="2010" name="Stand. Genomic Sci.">
        <title>Complete genome sequence of Thermaerobacter marianensis type strain (7p75aT).</title>
        <authorList>
            <person name="Han C."/>
            <person name="Gu W."/>
            <person name="Zhang X."/>
            <person name="Lapidus A."/>
            <person name="Nolan M."/>
            <person name="Copeland A."/>
            <person name="Lucas S."/>
            <person name="Glavina Del Rio T."/>
            <person name="Tice H."/>
            <person name="Cheng J."/>
            <person name="Tapia R."/>
            <person name="Goodwin L."/>
            <person name="Pitluck S."/>
            <person name="Pagani I."/>
            <person name="Ivanova N."/>
            <person name="Mavromatis K."/>
            <person name="Mikhailova N."/>
            <person name="Pati A."/>
            <person name="Chen A."/>
            <person name="Palaniappan K."/>
            <person name="Land M."/>
            <person name="Hauser L."/>
            <person name="Chang Y."/>
            <person name="Jeffries C."/>
            <person name="Schneider S."/>
            <person name="Rohde M."/>
            <person name="Goker M."/>
            <person name="Pukall R."/>
            <person name="Woyke T."/>
            <person name="Bristow J."/>
            <person name="Eisen J."/>
            <person name="Markowitz V."/>
            <person name="Hugenholtz P."/>
            <person name="Kyrpides N."/>
            <person name="Klenk H."/>
            <person name="Detter J."/>
        </authorList>
    </citation>
    <scope>NUCLEOTIDE SEQUENCE [LARGE SCALE GENOMIC DNA]</scope>
    <source>
        <strain evidence="5">ATCC 700841 / DSM 12885 / JCM 10246 / 7p75a</strain>
    </source>
</reference>
<dbReference type="Pfam" id="PF17479">
    <property type="entry name" value="DUF3048_C"/>
    <property type="match status" value="1"/>
</dbReference>
<feature type="region of interest" description="Disordered" evidence="1">
    <location>
        <begin position="1"/>
        <end position="54"/>
    </location>
</feature>
<keyword evidence="5" id="KW-1185">Reference proteome</keyword>